<keyword evidence="6 13" id="KW-0269">Exonuclease</keyword>
<evidence type="ECO:0000256" key="10">
    <source>
        <dbReference type="ARBA" id="ARBA00023235"/>
    </source>
</evidence>
<dbReference type="FunFam" id="3.40.50.300:FF:001236">
    <property type="entry name" value="ATP-dependent helicase/nuclease subunit A"/>
    <property type="match status" value="1"/>
</dbReference>
<evidence type="ECO:0000313" key="18">
    <source>
        <dbReference type="Proteomes" id="UP001198983"/>
    </source>
</evidence>
<dbReference type="GO" id="GO:0000724">
    <property type="term" value="P:double-strand break repair via homologous recombination"/>
    <property type="evidence" value="ECO:0007669"/>
    <property type="project" value="UniProtKB-UniRule"/>
</dbReference>
<comment type="function">
    <text evidence="13">The heterodimer acts as both an ATP-dependent DNA helicase and an ATP-dependent, dual-direction single-stranded exonuclease. Recognizes the chi site generating a DNA molecule suitable for the initiation of homologous recombination. The AddA nuclease domain is required for chi fragment generation; this subunit has the helicase and 3' -&gt; 5' nuclease activities.</text>
</comment>
<evidence type="ECO:0000256" key="6">
    <source>
        <dbReference type="ARBA" id="ARBA00022839"/>
    </source>
</evidence>
<dbReference type="SUPFAM" id="SSF52540">
    <property type="entry name" value="P-loop containing nucleoside triphosphate hydrolases"/>
    <property type="match status" value="1"/>
</dbReference>
<dbReference type="InterPro" id="IPR000212">
    <property type="entry name" value="DNA_helicase_UvrD/REP"/>
</dbReference>
<dbReference type="InterPro" id="IPR014152">
    <property type="entry name" value="AddA"/>
</dbReference>
<dbReference type="GO" id="GO:0043138">
    <property type="term" value="F:3'-5' DNA helicase activity"/>
    <property type="evidence" value="ECO:0007669"/>
    <property type="project" value="UniProtKB-UniRule"/>
</dbReference>
<keyword evidence="4 13" id="KW-0378">Hydrolase</keyword>
<proteinExistence type="inferred from homology"/>
<dbReference type="EC" id="5.6.2.4" evidence="13"/>
<dbReference type="Pfam" id="PF13361">
    <property type="entry name" value="UvrD_C"/>
    <property type="match status" value="1"/>
</dbReference>
<keyword evidence="3 13" id="KW-0227">DNA damage</keyword>
<comment type="catalytic activity">
    <reaction evidence="12 13">
        <text>ATP + H2O = ADP + phosphate + H(+)</text>
        <dbReference type="Rhea" id="RHEA:13065"/>
        <dbReference type="ChEBI" id="CHEBI:15377"/>
        <dbReference type="ChEBI" id="CHEBI:15378"/>
        <dbReference type="ChEBI" id="CHEBI:30616"/>
        <dbReference type="ChEBI" id="CHEBI:43474"/>
        <dbReference type="ChEBI" id="CHEBI:456216"/>
        <dbReference type="EC" id="5.6.2.4"/>
    </reaction>
</comment>
<dbReference type="InterPro" id="IPR038726">
    <property type="entry name" value="PDDEXK_AddAB-type"/>
</dbReference>
<dbReference type="InterPro" id="IPR014017">
    <property type="entry name" value="DNA_helicase_UvrD-like_C"/>
</dbReference>
<evidence type="ECO:0000256" key="4">
    <source>
        <dbReference type="ARBA" id="ARBA00022801"/>
    </source>
</evidence>
<dbReference type="GO" id="GO:0033202">
    <property type="term" value="C:DNA helicase complex"/>
    <property type="evidence" value="ECO:0007669"/>
    <property type="project" value="TreeGrafter"/>
</dbReference>
<feature type="binding site" evidence="14">
    <location>
        <begin position="25"/>
        <end position="32"/>
    </location>
    <ligand>
        <name>ATP</name>
        <dbReference type="ChEBI" id="CHEBI:30616"/>
    </ligand>
</feature>
<evidence type="ECO:0000256" key="9">
    <source>
        <dbReference type="ARBA" id="ARBA00023204"/>
    </source>
</evidence>
<dbReference type="InterPro" id="IPR011604">
    <property type="entry name" value="PDDEXK-like_dom_sf"/>
</dbReference>
<dbReference type="Proteomes" id="UP001198983">
    <property type="component" value="Chromosome"/>
</dbReference>
<evidence type="ECO:0000256" key="7">
    <source>
        <dbReference type="ARBA" id="ARBA00022840"/>
    </source>
</evidence>
<evidence type="ECO:0000259" key="16">
    <source>
        <dbReference type="PROSITE" id="PS51217"/>
    </source>
</evidence>
<gene>
    <name evidence="13 17" type="primary">addA</name>
    <name evidence="17" type="ORF">JW646_11870</name>
</gene>
<dbReference type="InterPro" id="IPR027417">
    <property type="entry name" value="P-loop_NTPase"/>
</dbReference>
<dbReference type="GO" id="GO:0005524">
    <property type="term" value="F:ATP binding"/>
    <property type="evidence" value="ECO:0007669"/>
    <property type="project" value="UniProtKB-UniRule"/>
</dbReference>
<dbReference type="InterPro" id="IPR014016">
    <property type="entry name" value="UvrD-like_ATP-bd"/>
</dbReference>
<keyword evidence="10 13" id="KW-0413">Isomerase</keyword>
<dbReference type="PANTHER" id="PTHR11070">
    <property type="entry name" value="UVRD / RECB / PCRA DNA HELICASE FAMILY MEMBER"/>
    <property type="match status" value="1"/>
</dbReference>
<comment type="catalytic activity">
    <reaction evidence="11 13">
        <text>Couples ATP hydrolysis with the unwinding of duplex DNA by translocating in the 3'-5' direction.</text>
        <dbReference type="EC" id="5.6.2.4"/>
    </reaction>
</comment>
<dbReference type="GO" id="GO:0005829">
    <property type="term" value="C:cytosol"/>
    <property type="evidence" value="ECO:0007669"/>
    <property type="project" value="TreeGrafter"/>
</dbReference>
<dbReference type="HAMAP" id="MF_01451">
    <property type="entry name" value="AddA"/>
    <property type="match status" value="1"/>
</dbReference>
<evidence type="ECO:0000256" key="11">
    <source>
        <dbReference type="ARBA" id="ARBA00034617"/>
    </source>
</evidence>
<keyword evidence="2 13" id="KW-0547">Nucleotide-binding</keyword>
<comment type="cofactor">
    <cofactor evidence="13">
        <name>Mg(2+)</name>
        <dbReference type="ChEBI" id="CHEBI:18420"/>
    </cofactor>
</comment>
<evidence type="ECO:0000256" key="8">
    <source>
        <dbReference type="ARBA" id="ARBA00023125"/>
    </source>
</evidence>
<dbReference type="EMBL" id="CP081135">
    <property type="protein sequence ID" value="UEL46344.1"/>
    <property type="molecule type" value="Genomic_DNA"/>
</dbReference>
<evidence type="ECO:0000256" key="2">
    <source>
        <dbReference type="ARBA" id="ARBA00022741"/>
    </source>
</evidence>
<dbReference type="KEGG" id="tem:JW646_11870"/>
<keyword evidence="8 13" id="KW-0238">DNA-binding</keyword>
<keyword evidence="9 13" id="KW-0234">DNA repair</keyword>
<comment type="similarity">
    <text evidence="13">Belongs to the helicase family. AddA subfamily.</text>
</comment>
<evidence type="ECO:0000256" key="12">
    <source>
        <dbReference type="ARBA" id="ARBA00048988"/>
    </source>
</evidence>
<dbReference type="RefSeq" id="WP_228415284.1">
    <property type="nucleotide sequence ID" value="NZ_CP081135.1"/>
</dbReference>
<dbReference type="NCBIfam" id="TIGR02785">
    <property type="entry name" value="addA_Gpos"/>
    <property type="match status" value="1"/>
</dbReference>
<keyword evidence="18" id="KW-1185">Reference proteome</keyword>
<dbReference type="SUPFAM" id="SSF52980">
    <property type="entry name" value="Restriction endonuclease-like"/>
    <property type="match status" value="1"/>
</dbReference>
<dbReference type="CDD" id="cd17932">
    <property type="entry name" value="DEXQc_UvrD"/>
    <property type="match status" value="1"/>
</dbReference>
<evidence type="ECO:0000313" key="17">
    <source>
        <dbReference type="EMBL" id="UEL46344.1"/>
    </source>
</evidence>
<accession>A0AAX2ZAZ7</accession>
<evidence type="ECO:0000256" key="3">
    <source>
        <dbReference type="ARBA" id="ARBA00022763"/>
    </source>
</evidence>
<reference evidence="17 18" key="1">
    <citation type="journal article" date="2023" name="Int. J. Syst. Evol. Microbiol.">
        <title>Terrisporobacter hibernicus sp. nov., isolated from bovine faeces in Northern Ireland.</title>
        <authorList>
            <person name="Mitchell M."/>
            <person name="Nguyen S.V."/>
            <person name="Connor M."/>
            <person name="Fairley D.J."/>
            <person name="Donoghue O."/>
            <person name="Marshall H."/>
            <person name="Koolman L."/>
            <person name="McMullan G."/>
            <person name="Schaffer K.E."/>
            <person name="McGrath J.W."/>
            <person name="Fanning S."/>
        </authorList>
    </citation>
    <scope>NUCLEOTIDE SEQUENCE [LARGE SCALE GENOMIC DNA]</scope>
    <source>
        <strain evidence="17 18">MCA3</strain>
    </source>
</reference>
<comment type="subunit">
    <text evidence="13">Heterodimer of AddA and AddB/RexB.</text>
</comment>
<keyword evidence="1 13" id="KW-0540">Nuclease</keyword>
<organism evidence="17 18">
    <name type="scientific">Terrisporobacter hibernicus</name>
    <dbReference type="NCBI Taxonomy" id="2813371"/>
    <lineage>
        <taxon>Bacteria</taxon>
        <taxon>Bacillati</taxon>
        <taxon>Bacillota</taxon>
        <taxon>Clostridia</taxon>
        <taxon>Peptostreptococcales</taxon>
        <taxon>Peptostreptococcaceae</taxon>
        <taxon>Terrisporobacter</taxon>
    </lineage>
</organism>
<dbReference type="EC" id="3.1.-.-" evidence="13"/>
<feature type="domain" description="UvrD-like helicase C-terminal" evidence="16">
    <location>
        <begin position="532"/>
        <end position="828"/>
    </location>
</feature>
<dbReference type="Pfam" id="PF00580">
    <property type="entry name" value="UvrD-helicase"/>
    <property type="match status" value="1"/>
</dbReference>
<name>A0AAX2ZAZ7_9FIRM</name>
<evidence type="ECO:0000259" key="15">
    <source>
        <dbReference type="PROSITE" id="PS51198"/>
    </source>
</evidence>
<dbReference type="PROSITE" id="PS51217">
    <property type="entry name" value="UVRD_HELICASE_CTER"/>
    <property type="match status" value="1"/>
</dbReference>
<dbReference type="GO" id="GO:0003690">
    <property type="term" value="F:double-stranded DNA binding"/>
    <property type="evidence" value="ECO:0007669"/>
    <property type="project" value="UniProtKB-UniRule"/>
</dbReference>
<dbReference type="GO" id="GO:0008408">
    <property type="term" value="F:3'-5' exonuclease activity"/>
    <property type="evidence" value="ECO:0007669"/>
    <property type="project" value="UniProtKB-UniRule"/>
</dbReference>
<evidence type="ECO:0000256" key="14">
    <source>
        <dbReference type="PROSITE-ProRule" id="PRU00560"/>
    </source>
</evidence>
<dbReference type="Pfam" id="PF12705">
    <property type="entry name" value="PDDEXK_1"/>
    <property type="match status" value="1"/>
</dbReference>
<dbReference type="PROSITE" id="PS51198">
    <property type="entry name" value="UVRD_HELICASE_ATP_BIND"/>
    <property type="match status" value="1"/>
</dbReference>
<dbReference type="Gene3D" id="3.90.320.10">
    <property type="match status" value="1"/>
</dbReference>
<dbReference type="PANTHER" id="PTHR11070:SF48">
    <property type="entry name" value="ATP-DEPENDENT HELICASE_NUCLEASE SUBUNIT A"/>
    <property type="match status" value="1"/>
</dbReference>
<keyword evidence="7 13" id="KW-0067">ATP-binding</keyword>
<evidence type="ECO:0000256" key="1">
    <source>
        <dbReference type="ARBA" id="ARBA00022722"/>
    </source>
</evidence>
<protein>
    <recommendedName>
        <fullName evidence="13">ATP-dependent helicase/nuclease subunit A</fullName>
        <ecNumber evidence="13">3.1.-.-</ecNumber>
        <ecNumber evidence="13">5.6.2.4</ecNumber>
    </recommendedName>
    <alternativeName>
        <fullName evidence="13">ATP-dependent helicase/nuclease AddA</fullName>
    </alternativeName>
    <alternativeName>
        <fullName evidence="13">DNA 3'-5' helicase AddA</fullName>
    </alternativeName>
</protein>
<sequence length="1261" mass="146826">MSSPKWTDEQQAVIDSRDCNLLVAAAAGSGKTAVLVERIIQIITNKEKPVDIDSLLVVTFTNAAAAEMRERIGDAIGKALEKNPEDSHLQNQLVLLNKASITTIHSFCLEVIKSNFHKIDLDPNFRIGDETECSILKLETIEEIFEEFYEEKEDDFYKLVESYSEKRGDTNLQQMVLSIYSFVMSSPYPMKWLEDSVNDFNIDDKFDFSTSKWAKIILDTIKIQINGIVKNFDKALKMVEGIEELETFADKLKIEYKMIKRLLDSCDENWEETYRAAISLEFENYAKGVKRIPKGAEEYIKDAKDKAKKIRDDAKKSLESIQSSTFNKNISALNKEVEMLYPIVNSLSKILKRFIELYSERKREKGIIDFNDIEHFALDILIKKDEKGDFLEDENGKAVGSDIALEYREKFYEIFIDEYQDSNFVQEVLLSTIAKTKTPNRFMVGDVKQSIYRFRQAKPEIFLDKYATYGTQKGEKNRKIMLYKNFRSRKEVIDSCNYVFENIMSKNIGEIEYTQDEALNLGASFKENLEEKVIVGGATEIHLMEKAQKTTEDNQNDEEQPEEELDNIQLEARMVGKIIKNLMLPDEEGNIHKVYDKKLDDYRVVDFKDIVILLRATSAWAPVFADELINMGIPTYADTGMGYFDTIEIKTIMAFLRIIDNPMQDIPLLSVLKSPILPCTSFTPEDFIDIRLEDNNTNLYECIRLISESEEDGKKEIREKCRSFLRELKEYKEKSLYMSTDEFLWHLYMKSGYFAYVGALPSGSQRQANLKILFERAKQFEETSFKGIFNFINFIDKIKKSNSDMGSAKTLGENANVVRIMSIHKSKGLEFPIVFCCAMSKNFNTMDFKRDMLYHYELGFGPQLVDINRRISYPSIAKEALKYKMNLENLSEEMRILYVALTRAKEKLILTGAVKDIPGTLHKWGKNLDGNNPVSQYDVLKARNYLDWIMPSVLKHKDFEEIRKAYDIETLSQSNHDSRWSLDTWEKEDVVVEEKEEETNIETLLKEMEEKITEADYKEEISEKLNYLYPYKESVKVSGSISVSEIKKMQSIHEEDYSEHLYEEKTTLKRPLFIQESEAKNKISPQERGTIVHLVMEVLDLNKINTIDEIKAQIKDLIKREIISEKQSLVINPFKIYKFFKSNIGKRALSSHLIKREQSIYSQIKMNDIYLNNEDIQNNRATYEEESLMLRGIIDLYFEEDEEIVIVDYKTDYIDEDNKQEVINRYEKQLDLYAEALNKLTGKNIKEKYLYLFNIDEEVKL</sequence>
<evidence type="ECO:0000256" key="5">
    <source>
        <dbReference type="ARBA" id="ARBA00022806"/>
    </source>
</evidence>
<keyword evidence="5 13" id="KW-0347">Helicase</keyword>
<dbReference type="InterPro" id="IPR011335">
    <property type="entry name" value="Restrct_endonuc-II-like"/>
</dbReference>
<dbReference type="AlphaFoldDB" id="A0AAX2ZAZ7"/>
<evidence type="ECO:0000256" key="13">
    <source>
        <dbReference type="HAMAP-Rule" id="MF_01451"/>
    </source>
</evidence>
<dbReference type="Gene3D" id="3.40.50.300">
    <property type="entry name" value="P-loop containing nucleotide triphosphate hydrolases"/>
    <property type="match status" value="4"/>
</dbReference>
<feature type="domain" description="UvrD-like helicase ATP-binding" evidence="15">
    <location>
        <begin position="4"/>
        <end position="489"/>
    </location>
</feature>